<proteinExistence type="predicted"/>
<evidence type="ECO:0008006" key="3">
    <source>
        <dbReference type="Google" id="ProtNLM"/>
    </source>
</evidence>
<dbReference type="EMBL" id="CP014209">
    <property type="protein sequence ID" value="ANC31547.1"/>
    <property type="molecule type" value="Genomic_DNA"/>
</dbReference>
<dbReference type="KEGG" id="ido:I598_2001"/>
<sequence>MRIAVTLATLASTLALAVRGQINPQLSLWWVFLPLVVAAPGQAVDTIVRAMHTHRAPLREDDRRDIQQLATQALQDVARYGNIDITKVGVCVWVPGTVKPFLWKPRLLRVVRFRLDTAAAKPSDVDWVMGKGTIGEAWRSRRLQHKDWRAIANRHPGRLTDEQWTQIPTETKSGFTQEEFEEVRDKYAEVLAVPIVDSHSANVFYGVLSIDLPMDAVPADQTSRLELRAVQTKAKAAADTVALTLKHRRV</sequence>
<accession>A0A161IE20</accession>
<organism evidence="1 2">
    <name type="scientific">Isoptericola dokdonensis DS-3</name>
    <dbReference type="NCBI Taxonomy" id="1300344"/>
    <lineage>
        <taxon>Bacteria</taxon>
        <taxon>Bacillati</taxon>
        <taxon>Actinomycetota</taxon>
        <taxon>Actinomycetes</taxon>
        <taxon>Micrococcales</taxon>
        <taxon>Promicromonosporaceae</taxon>
        <taxon>Isoptericola</taxon>
    </lineage>
</organism>
<reference evidence="1 2" key="1">
    <citation type="submission" date="2016-01" db="EMBL/GenBank/DDBJ databases">
        <title>Complete genome sequence of a soil Actinobacterium, Isoptericola dokdonensis DS-3.</title>
        <authorList>
            <person name="Kwon S.-K."/>
            <person name="Kim J.F."/>
        </authorList>
    </citation>
    <scope>NUCLEOTIDE SEQUENCE [LARGE SCALE GENOMIC DNA]</scope>
    <source>
        <strain evidence="1 2">DS-3</strain>
    </source>
</reference>
<evidence type="ECO:0000313" key="1">
    <source>
        <dbReference type="EMBL" id="ANC31547.1"/>
    </source>
</evidence>
<dbReference type="AlphaFoldDB" id="A0A161IE20"/>
<dbReference type="STRING" id="1300344.I598_2001"/>
<name>A0A161IE20_9MICO</name>
<gene>
    <name evidence="1" type="ORF">I598_2001</name>
</gene>
<evidence type="ECO:0000313" key="2">
    <source>
        <dbReference type="Proteomes" id="UP000076794"/>
    </source>
</evidence>
<dbReference type="Proteomes" id="UP000076794">
    <property type="component" value="Chromosome"/>
</dbReference>
<keyword evidence="2" id="KW-1185">Reference proteome</keyword>
<protein>
    <recommendedName>
        <fullName evidence="3">GAF domain-containing protein</fullName>
    </recommendedName>
</protein>
<dbReference type="PATRIC" id="fig|1300344.3.peg.2009"/>